<gene>
    <name evidence="1" type="ORF">PSON_ATCC_30995.1.T0420011</name>
</gene>
<dbReference type="OrthoDB" id="299997at2759"/>
<organism evidence="1 2">
    <name type="scientific">Paramecium sonneborni</name>
    <dbReference type="NCBI Taxonomy" id="65129"/>
    <lineage>
        <taxon>Eukaryota</taxon>
        <taxon>Sar</taxon>
        <taxon>Alveolata</taxon>
        <taxon>Ciliophora</taxon>
        <taxon>Intramacronucleata</taxon>
        <taxon>Oligohymenophorea</taxon>
        <taxon>Peniculida</taxon>
        <taxon>Parameciidae</taxon>
        <taxon>Paramecium</taxon>
    </lineage>
</organism>
<name>A0A8S1N343_9CILI</name>
<proteinExistence type="predicted"/>
<dbReference type="Proteomes" id="UP000692954">
    <property type="component" value="Unassembled WGS sequence"/>
</dbReference>
<sequence>MFSKTKDQENDCKQNRIGFDLIFLIDKIGSIEGDKLQSMKQSLNILLEFLIDQDRLQLIIFDSQALKSSSLKMNNKNDQIIFYLAN</sequence>
<evidence type="ECO:0000313" key="1">
    <source>
        <dbReference type="EMBL" id="CAD8081414.1"/>
    </source>
</evidence>
<accession>A0A8S1N343</accession>
<dbReference type="EMBL" id="CAJJDN010000042">
    <property type="protein sequence ID" value="CAD8081414.1"/>
    <property type="molecule type" value="Genomic_DNA"/>
</dbReference>
<evidence type="ECO:0000313" key="2">
    <source>
        <dbReference type="Proteomes" id="UP000692954"/>
    </source>
</evidence>
<protein>
    <recommendedName>
        <fullName evidence="3">VWFA domain-containing protein</fullName>
    </recommendedName>
</protein>
<evidence type="ECO:0008006" key="3">
    <source>
        <dbReference type="Google" id="ProtNLM"/>
    </source>
</evidence>
<keyword evidence="2" id="KW-1185">Reference proteome</keyword>
<dbReference type="AlphaFoldDB" id="A0A8S1N343"/>
<comment type="caution">
    <text evidence="1">The sequence shown here is derived from an EMBL/GenBank/DDBJ whole genome shotgun (WGS) entry which is preliminary data.</text>
</comment>
<reference evidence="1" key="1">
    <citation type="submission" date="2021-01" db="EMBL/GenBank/DDBJ databases">
        <authorList>
            <consortium name="Genoscope - CEA"/>
            <person name="William W."/>
        </authorList>
    </citation>
    <scope>NUCLEOTIDE SEQUENCE</scope>
</reference>